<protein>
    <recommendedName>
        <fullName evidence="3">beta-N-acetylhexosaminidase</fullName>
        <ecNumber evidence="3">3.2.1.52</ecNumber>
    </recommendedName>
</protein>
<feature type="compositionally biased region" description="Pro residues" evidence="6">
    <location>
        <begin position="40"/>
        <end position="67"/>
    </location>
</feature>
<feature type="domain" description="Glycoside hydrolase family 3 N-terminal" evidence="7">
    <location>
        <begin position="81"/>
        <end position="394"/>
    </location>
</feature>
<dbReference type="Gene3D" id="3.20.20.300">
    <property type="entry name" value="Glycoside hydrolase, family 3, N-terminal domain"/>
    <property type="match status" value="1"/>
</dbReference>
<reference evidence="8" key="1">
    <citation type="journal article" date="2021" name="PeerJ">
        <title>Extensive microbial diversity within the chicken gut microbiome revealed by metagenomics and culture.</title>
        <authorList>
            <person name="Gilroy R."/>
            <person name="Ravi A."/>
            <person name="Getino M."/>
            <person name="Pursley I."/>
            <person name="Horton D.L."/>
            <person name="Alikhan N.F."/>
            <person name="Baker D."/>
            <person name="Gharbi K."/>
            <person name="Hall N."/>
            <person name="Watson M."/>
            <person name="Adriaenssens E.M."/>
            <person name="Foster-Nyarko E."/>
            <person name="Jarju S."/>
            <person name="Secka A."/>
            <person name="Antonio M."/>
            <person name="Oren A."/>
            <person name="Chaudhuri R.R."/>
            <person name="La Ragione R."/>
            <person name="Hildebrand F."/>
            <person name="Pallen M.J."/>
        </authorList>
    </citation>
    <scope>NUCLEOTIDE SEQUENCE</scope>
    <source>
        <strain evidence="8">CHK189-11263</strain>
    </source>
</reference>
<dbReference type="PANTHER" id="PTHR30480">
    <property type="entry name" value="BETA-HEXOSAMINIDASE-RELATED"/>
    <property type="match status" value="1"/>
</dbReference>
<dbReference type="InterPro" id="IPR019800">
    <property type="entry name" value="Glyco_hydro_3_AS"/>
</dbReference>
<comment type="caution">
    <text evidence="8">The sequence shown here is derived from an EMBL/GenBank/DDBJ whole genome shotgun (WGS) entry which is preliminary data.</text>
</comment>
<sequence length="406" mass="43725">MERKTGRSRRGIMGVMVLAAVCAAAALGFLWGSAGKDAAAPPPAGSPPAATPVPAPEPTPSPTPEPPSLEEQAQAILEEMTLEEKVGQMFLARRPETDTAQKAAEYHLGGYLLFGRDIRDKTREELVQAIQSDQDAVEIPLFIGVDEEGGTVNRVSSNPNLRATPFRSPQELYAEGGFERVRSDAQEKCRLLKSLGFQLNFAPVCDVSQDPEDFIYDRSFGQGAEQTAQYVGTVVGAMEEEGMGSVLKHFPGYGDNADTHTGLAYDQRPYETFLESDFLPFRAGIEAGAGMVLVAHNIVACMDGQRPASLSPEVHRILREELGFSGVIITDDLAMDGVRDFTGDEAAAVLAVQAGNDLLCCTDFETQIPAVLAAVERGEIQEERIDASVRRILVLKLSLGLLEGEA</sequence>
<dbReference type="GO" id="GO:0004563">
    <property type="term" value="F:beta-N-acetylhexosaminidase activity"/>
    <property type="evidence" value="ECO:0007669"/>
    <property type="project" value="UniProtKB-EC"/>
</dbReference>
<proteinExistence type="inferred from homology"/>
<dbReference type="InterPro" id="IPR050226">
    <property type="entry name" value="NagZ_Beta-hexosaminidase"/>
</dbReference>
<dbReference type="Pfam" id="PF00933">
    <property type="entry name" value="Glyco_hydro_3"/>
    <property type="match status" value="1"/>
</dbReference>
<gene>
    <name evidence="8" type="ORF">H9714_07075</name>
</gene>
<name>A0A9D2MAM4_9FIRM</name>
<dbReference type="Proteomes" id="UP000824208">
    <property type="component" value="Unassembled WGS sequence"/>
</dbReference>
<dbReference type="PANTHER" id="PTHR30480:SF13">
    <property type="entry name" value="BETA-HEXOSAMINIDASE"/>
    <property type="match status" value="1"/>
</dbReference>
<evidence type="ECO:0000256" key="5">
    <source>
        <dbReference type="ARBA" id="ARBA00023295"/>
    </source>
</evidence>
<dbReference type="InterPro" id="IPR006311">
    <property type="entry name" value="TAT_signal"/>
</dbReference>
<dbReference type="GO" id="GO:0005975">
    <property type="term" value="P:carbohydrate metabolic process"/>
    <property type="evidence" value="ECO:0007669"/>
    <property type="project" value="InterPro"/>
</dbReference>
<reference evidence="8" key="2">
    <citation type="submission" date="2021-04" db="EMBL/GenBank/DDBJ databases">
        <authorList>
            <person name="Gilroy R."/>
        </authorList>
    </citation>
    <scope>NUCLEOTIDE SEQUENCE</scope>
    <source>
        <strain evidence="8">CHK189-11263</strain>
    </source>
</reference>
<dbReference type="InterPro" id="IPR001764">
    <property type="entry name" value="Glyco_hydro_3_N"/>
</dbReference>
<evidence type="ECO:0000259" key="7">
    <source>
        <dbReference type="Pfam" id="PF00933"/>
    </source>
</evidence>
<keyword evidence="5" id="KW-0326">Glycosidase</keyword>
<comment type="similarity">
    <text evidence="2">Belongs to the glycosyl hydrolase 3 family.</text>
</comment>
<evidence type="ECO:0000256" key="1">
    <source>
        <dbReference type="ARBA" id="ARBA00001231"/>
    </source>
</evidence>
<dbReference type="GO" id="GO:0009254">
    <property type="term" value="P:peptidoglycan turnover"/>
    <property type="evidence" value="ECO:0007669"/>
    <property type="project" value="TreeGrafter"/>
</dbReference>
<dbReference type="SUPFAM" id="SSF51445">
    <property type="entry name" value="(Trans)glycosidases"/>
    <property type="match status" value="1"/>
</dbReference>
<dbReference type="PROSITE" id="PS51318">
    <property type="entry name" value="TAT"/>
    <property type="match status" value="1"/>
</dbReference>
<evidence type="ECO:0000256" key="6">
    <source>
        <dbReference type="SAM" id="MobiDB-lite"/>
    </source>
</evidence>
<evidence type="ECO:0000313" key="8">
    <source>
        <dbReference type="EMBL" id="HJB57295.1"/>
    </source>
</evidence>
<dbReference type="InterPro" id="IPR036962">
    <property type="entry name" value="Glyco_hydro_3_N_sf"/>
</dbReference>
<evidence type="ECO:0000313" key="9">
    <source>
        <dbReference type="Proteomes" id="UP000824208"/>
    </source>
</evidence>
<evidence type="ECO:0000256" key="2">
    <source>
        <dbReference type="ARBA" id="ARBA00005336"/>
    </source>
</evidence>
<evidence type="ECO:0000256" key="3">
    <source>
        <dbReference type="ARBA" id="ARBA00012663"/>
    </source>
</evidence>
<dbReference type="EC" id="3.2.1.52" evidence="3"/>
<dbReference type="EMBL" id="DWYC01000059">
    <property type="protein sequence ID" value="HJB57295.1"/>
    <property type="molecule type" value="Genomic_DNA"/>
</dbReference>
<evidence type="ECO:0000256" key="4">
    <source>
        <dbReference type="ARBA" id="ARBA00022801"/>
    </source>
</evidence>
<keyword evidence="4" id="KW-0378">Hydrolase</keyword>
<comment type="catalytic activity">
    <reaction evidence="1">
        <text>Hydrolysis of terminal non-reducing N-acetyl-D-hexosamine residues in N-acetyl-beta-D-hexosaminides.</text>
        <dbReference type="EC" id="3.2.1.52"/>
    </reaction>
</comment>
<dbReference type="AlphaFoldDB" id="A0A9D2MAM4"/>
<organism evidence="8 9">
    <name type="scientific">Candidatus Flavonifractor intestinipullorum</name>
    <dbReference type="NCBI Taxonomy" id="2838587"/>
    <lineage>
        <taxon>Bacteria</taxon>
        <taxon>Bacillati</taxon>
        <taxon>Bacillota</taxon>
        <taxon>Clostridia</taxon>
        <taxon>Eubacteriales</taxon>
        <taxon>Oscillospiraceae</taxon>
        <taxon>Flavonifractor</taxon>
    </lineage>
</organism>
<dbReference type="InterPro" id="IPR017853">
    <property type="entry name" value="GH"/>
</dbReference>
<dbReference type="PROSITE" id="PS00775">
    <property type="entry name" value="GLYCOSYL_HYDROL_F3"/>
    <property type="match status" value="1"/>
</dbReference>
<feature type="region of interest" description="Disordered" evidence="6">
    <location>
        <begin position="36"/>
        <end position="69"/>
    </location>
</feature>
<accession>A0A9D2MAM4</accession>